<evidence type="ECO:0000256" key="2">
    <source>
        <dbReference type="ARBA" id="ARBA00022448"/>
    </source>
</evidence>
<evidence type="ECO:0000256" key="4">
    <source>
        <dbReference type="ARBA" id="ARBA00022840"/>
    </source>
</evidence>
<dbReference type="InterPro" id="IPR027417">
    <property type="entry name" value="P-loop_NTPase"/>
</dbReference>
<evidence type="ECO:0000313" key="6">
    <source>
        <dbReference type="EMBL" id="RJL05723.1"/>
    </source>
</evidence>
<keyword evidence="3" id="KW-0547">Nucleotide-binding</keyword>
<dbReference type="Gene3D" id="2.40.50.100">
    <property type="match status" value="1"/>
</dbReference>
<protein>
    <submittedName>
        <fullName evidence="6">ABC transporter ATP-binding protein</fullName>
    </submittedName>
</protein>
<dbReference type="FunFam" id="3.40.50.300:FF:000042">
    <property type="entry name" value="Maltose/maltodextrin ABC transporter, ATP-binding protein"/>
    <property type="match status" value="1"/>
</dbReference>
<dbReference type="GO" id="GO:0016887">
    <property type="term" value="F:ATP hydrolysis activity"/>
    <property type="evidence" value="ECO:0007669"/>
    <property type="project" value="InterPro"/>
</dbReference>
<dbReference type="GO" id="GO:0055052">
    <property type="term" value="C:ATP-binding cassette (ABC) transporter complex, substrate-binding subunit-containing"/>
    <property type="evidence" value="ECO:0007669"/>
    <property type="project" value="TreeGrafter"/>
</dbReference>
<organism evidence="6 7">
    <name type="scientific">Paracoccus siganidrum</name>
    <dbReference type="NCBI Taxonomy" id="1276757"/>
    <lineage>
        <taxon>Bacteria</taxon>
        <taxon>Pseudomonadati</taxon>
        <taxon>Pseudomonadota</taxon>
        <taxon>Alphaproteobacteria</taxon>
        <taxon>Rhodobacterales</taxon>
        <taxon>Paracoccaceae</taxon>
        <taxon>Paracoccus</taxon>
    </lineage>
</organism>
<dbReference type="Gene3D" id="2.40.50.140">
    <property type="entry name" value="Nucleic acid-binding proteins"/>
    <property type="match status" value="1"/>
</dbReference>
<accession>A0A418ZYX5</accession>
<dbReference type="PANTHER" id="PTHR43875">
    <property type="entry name" value="MALTODEXTRIN IMPORT ATP-BINDING PROTEIN MSMX"/>
    <property type="match status" value="1"/>
</dbReference>
<dbReference type="CDD" id="cd03301">
    <property type="entry name" value="ABC_MalK_N"/>
    <property type="match status" value="1"/>
</dbReference>
<evidence type="ECO:0000256" key="3">
    <source>
        <dbReference type="ARBA" id="ARBA00022741"/>
    </source>
</evidence>
<dbReference type="Pfam" id="PF00005">
    <property type="entry name" value="ABC_tran"/>
    <property type="match status" value="1"/>
</dbReference>
<dbReference type="GO" id="GO:0005524">
    <property type="term" value="F:ATP binding"/>
    <property type="evidence" value="ECO:0007669"/>
    <property type="project" value="UniProtKB-KW"/>
</dbReference>
<dbReference type="PANTHER" id="PTHR43875:SF14">
    <property type="entry name" value="ABC TRANSPORTER ATP-BINDING PROTEIN"/>
    <property type="match status" value="1"/>
</dbReference>
<keyword evidence="2" id="KW-0813">Transport</keyword>
<dbReference type="PROSITE" id="PS50893">
    <property type="entry name" value="ABC_TRANSPORTER_2"/>
    <property type="match status" value="1"/>
</dbReference>
<keyword evidence="7" id="KW-1185">Reference proteome</keyword>
<dbReference type="InterPro" id="IPR008995">
    <property type="entry name" value="Mo/tungstate-bd_C_term_dom"/>
</dbReference>
<dbReference type="OrthoDB" id="9802264at2"/>
<sequence>MTAAVELRNISKSFGETQTLRDVSLSIRPGEFISLVGPSGCGKSTLLRILAGLAPQSSGTISIDGAEVDYLPPSARDIAMVFQSYALYPHMTVGQNIATPLRMRQLPAPARLPVIGRIWPGQSAKRARIEQTVIEAARLVEIEAMLDRKPAALSGGQRQRVALARAIVRRPRVFLMDEPLSNLDARLRVTMRAEIAALHQRLGATFIYVTHDQVEAMTMSDRVAVMMGGEIVQCAAPTELYDNPRDLRVARFVGSPEIATISSDELIAANEGFATLLPHTPVIAAFRPETVSLVPVAGHLEISATLQRVEQLGHEILVFLRLAGGARLTVRAAAANVTLPAAGQRLSVWLPRRTPMLFDADGARIFRARHGEPAHAG</sequence>
<dbReference type="AlphaFoldDB" id="A0A418ZYX5"/>
<dbReference type="InterPro" id="IPR003439">
    <property type="entry name" value="ABC_transporter-like_ATP-bd"/>
</dbReference>
<dbReference type="GO" id="GO:0140359">
    <property type="term" value="F:ABC-type transporter activity"/>
    <property type="evidence" value="ECO:0007669"/>
    <property type="project" value="InterPro"/>
</dbReference>
<dbReference type="Proteomes" id="UP000283587">
    <property type="component" value="Unassembled WGS sequence"/>
</dbReference>
<name>A0A418ZYX5_9RHOB</name>
<evidence type="ECO:0000259" key="5">
    <source>
        <dbReference type="PROSITE" id="PS50893"/>
    </source>
</evidence>
<dbReference type="Gene3D" id="3.40.50.300">
    <property type="entry name" value="P-loop containing nucleotide triphosphate hydrolases"/>
    <property type="match status" value="1"/>
</dbReference>
<dbReference type="InterPro" id="IPR015855">
    <property type="entry name" value="ABC_transpr_MalK-like"/>
</dbReference>
<keyword evidence="4 6" id="KW-0067">ATP-binding</keyword>
<comment type="similarity">
    <text evidence="1">Belongs to the ABC transporter superfamily.</text>
</comment>
<proteinExistence type="inferred from homology"/>
<dbReference type="SUPFAM" id="SSF52540">
    <property type="entry name" value="P-loop containing nucleoside triphosphate hydrolases"/>
    <property type="match status" value="1"/>
</dbReference>
<dbReference type="SUPFAM" id="SSF50331">
    <property type="entry name" value="MOP-like"/>
    <property type="match status" value="1"/>
</dbReference>
<dbReference type="RefSeq" id="WP_119900395.1">
    <property type="nucleotide sequence ID" value="NZ_QNRC01000048.1"/>
</dbReference>
<dbReference type="InterPro" id="IPR003593">
    <property type="entry name" value="AAA+_ATPase"/>
</dbReference>
<dbReference type="InterPro" id="IPR013611">
    <property type="entry name" value="Transp-assoc_OB_typ2"/>
</dbReference>
<dbReference type="EMBL" id="QZEW01000107">
    <property type="protein sequence ID" value="RJL05723.1"/>
    <property type="molecule type" value="Genomic_DNA"/>
</dbReference>
<dbReference type="Pfam" id="PF08402">
    <property type="entry name" value="TOBE_2"/>
    <property type="match status" value="1"/>
</dbReference>
<reference evidence="7" key="1">
    <citation type="submission" date="2018-09" db="EMBL/GenBank/DDBJ databases">
        <title>Paracoccus onubensis nov. sp. a moderate halophilic bacterium isolated from Gruta de las Maravillas (Aracena, Spain).</title>
        <authorList>
            <person name="Jurado V."/>
            <person name="Gutierrez-Patricio S."/>
            <person name="Gonzalez-Pimentel J.L."/>
            <person name="Miller A.Z."/>
            <person name="Laiz L."/>
            <person name="Saiz-Jimenez C."/>
        </authorList>
    </citation>
    <scope>NUCLEOTIDE SEQUENCE [LARGE SCALE GENOMIC DNA]</scope>
    <source>
        <strain evidence="7">DSM 26381</strain>
    </source>
</reference>
<gene>
    <name evidence="6" type="ORF">D3P05_19175</name>
</gene>
<dbReference type="PROSITE" id="PS00211">
    <property type="entry name" value="ABC_TRANSPORTER_1"/>
    <property type="match status" value="1"/>
</dbReference>
<dbReference type="GO" id="GO:0008643">
    <property type="term" value="P:carbohydrate transport"/>
    <property type="evidence" value="ECO:0007669"/>
    <property type="project" value="InterPro"/>
</dbReference>
<comment type="caution">
    <text evidence="6">The sequence shown here is derived from an EMBL/GenBank/DDBJ whole genome shotgun (WGS) entry which is preliminary data.</text>
</comment>
<feature type="domain" description="ABC transporter" evidence="5">
    <location>
        <begin position="5"/>
        <end position="253"/>
    </location>
</feature>
<dbReference type="InterPro" id="IPR012340">
    <property type="entry name" value="NA-bd_OB-fold"/>
</dbReference>
<evidence type="ECO:0000313" key="7">
    <source>
        <dbReference type="Proteomes" id="UP000283587"/>
    </source>
</evidence>
<dbReference type="SMART" id="SM00382">
    <property type="entry name" value="AAA"/>
    <property type="match status" value="1"/>
</dbReference>
<evidence type="ECO:0000256" key="1">
    <source>
        <dbReference type="ARBA" id="ARBA00005417"/>
    </source>
</evidence>
<dbReference type="InterPro" id="IPR017871">
    <property type="entry name" value="ABC_transporter-like_CS"/>
</dbReference>
<dbReference type="InterPro" id="IPR047641">
    <property type="entry name" value="ABC_transpr_MalK/UgpC-like"/>
</dbReference>